<dbReference type="AlphaFoldDB" id="A0A4Y3R8Z0"/>
<reference evidence="1 2" key="1">
    <citation type="submission" date="2019-06" db="EMBL/GenBank/DDBJ databases">
        <title>Whole genome shotgun sequence of Streptomyces cacaoi subsp. cacaoi NBRC 12748.</title>
        <authorList>
            <person name="Hosoyama A."/>
            <person name="Uohara A."/>
            <person name="Ohji S."/>
            <person name="Ichikawa N."/>
        </authorList>
    </citation>
    <scope>NUCLEOTIDE SEQUENCE [LARGE SCALE GENOMIC DNA]</scope>
    <source>
        <strain evidence="1 2">NBRC 12748</strain>
    </source>
</reference>
<organism evidence="1 2">
    <name type="scientific">Streptomyces cacaoi</name>
    <dbReference type="NCBI Taxonomy" id="1898"/>
    <lineage>
        <taxon>Bacteria</taxon>
        <taxon>Bacillati</taxon>
        <taxon>Actinomycetota</taxon>
        <taxon>Actinomycetes</taxon>
        <taxon>Kitasatosporales</taxon>
        <taxon>Streptomycetaceae</taxon>
        <taxon>Streptomyces</taxon>
    </lineage>
</organism>
<protein>
    <submittedName>
        <fullName evidence="1">Uncharacterized protein</fullName>
    </submittedName>
</protein>
<dbReference type="EMBL" id="BJMM01000091">
    <property type="protein sequence ID" value="GEB54215.1"/>
    <property type="molecule type" value="Genomic_DNA"/>
</dbReference>
<evidence type="ECO:0000313" key="1">
    <source>
        <dbReference type="EMBL" id="GEB54215.1"/>
    </source>
</evidence>
<name>A0A4Y3R8Z0_STRCI</name>
<sequence>MRGGDSSKYFTIHHPWSVYKAPVPEMKQAMENLKEQLPEHGWKLVGYGPDKSRSKSLTLQADSTRKKFSVKVKLWEEPEGSKAPSMIHVTLMSTCFRAPKGQDVTGEY</sequence>
<dbReference type="Proteomes" id="UP000319210">
    <property type="component" value="Unassembled WGS sequence"/>
</dbReference>
<gene>
    <name evidence="1" type="ORF">SCA03_67660</name>
</gene>
<evidence type="ECO:0000313" key="2">
    <source>
        <dbReference type="Proteomes" id="UP000319210"/>
    </source>
</evidence>
<accession>A0A4Y3R8Z0</accession>
<proteinExistence type="predicted"/>
<keyword evidence="2" id="KW-1185">Reference proteome</keyword>
<comment type="caution">
    <text evidence="1">The sequence shown here is derived from an EMBL/GenBank/DDBJ whole genome shotgun (WGS) entry which is preliminary data.</text>
</comment>